<keyword evidence="7 11" id="KW-1133">Transmembrane helix</keyword>
<feature type="transmembrane region" description="Helical" evidence="11">
    <location>
        <begin position="23"/>
        <end position="46"/>
    </location>
</feature>
<feature type="transmembrane region" description="Helical" evidence="11">
    <location>
        <begin position="175"/>
        <end position="198"/>
    </location>
</feature>
<reference evidence="14 15" key="1">
    <citation type="submission" date="2018-11" db="EMBL/GenBank/DDBJ databases">
        <title>Genome sequencing and assembly of Clostridium tagluense strain A121.</title>
        <authorList>
            <person name="Murakami T."/>
            <person name="Segawa T."/>
            <person name="Shcherbakova V.A."/>
            <person name="Mori H."/>
            <person name="Yoshimura Y."/>
        </authorList>
    </citation>
    <scope>NUCLEOTIDE SEQUENCE [LARGE SCALE GENOMIC DNA]</scope>
    <source>
        <strain evidence="14 15">A121</strain>
    </source>
</reference>
<dbReference type="InterPro" id="IPR040690">
    <property type="entry name" value="FtsX_ECD"/>
</dbReference>
<comment type="similarity">
    <text evidence="2 10">Belongs to the ABC-4 integral membrane protein family. FtsX subfamily.</text>
</comment>
<evidence type="ECO:0000256" key="10">
    <source>
        <dbReference type="PIRNR" id="PIRNR003097"/>
    </source>
</evidence>
<dbReference type="EMBL" id="BHYK01000035">
    <property type="protein sequence ID" value="GCD12515.1"/>
    <property type="molecule type" value="Genomic_DNA"/>
</dbReference>
<protein>
    <recommendedName>
        <fullName evidence="3 10">Cell division protein FtsX</fullName>
    </recommendedName>
</protein>
<evidence type="ECO:0000256" key="2">
    <source>
        <dbReference type="ARBA" id="ARBA00007379"/>
    </source>
</evidence>
<evidence type="ECO:0000313" key="15">
    <source>
        <dbReference type="Proteomes" id="UP000287872"/>
    </source>
</evidence>
<dbReference type="InterPro" id="IPR004513">
    <property type="entry name" value="FtsX"/>
</dbReference>
<dbReference type="PIRSF" id="PIRSF003097">
    <property type="entry name" value="FtsX"/>
    <property type="match status" value="1"/>
</dbReference>
<evidence type="ECO:0000259" key="13">
    <source>
        <dbReference type="Pfam" id="PF18075"/>
    </source>
</evidence>
<keyword evidence="9 10" id="KW-0131">Cell cycle</keyword>
<dbReference type="GO" id="GO:0051301">
    <property type="term" value="P:cell division"/>
    <property type="evidence" value="ECO:0007669"/>
    <property type="project" value="UniProtKB-KW"/>
</dbReference>
<organism evidence="14 15">
    <name type="scientific">Clostridium tagluense</name>
    <dbReference type="NCBI Taxonomy" id="360422"/>
    <lineage>
        <taxon>Bacteria</taxon>
        <taxon>Bacillati</taxon>
        <taxon>Bacillota</taxon>
        <taxon>Clostridia</taxon>
        <taxon>Eubacteriales</taxon>
        <taxon>Clostridiaceae</taxon>
        <taxon>Clostridium</taxon>
    </lineage>
</organism>
<evidence type="ECO:0000256" key="6">
    <source>
        <dbReference type="ARBA" id="ARBA00022692"/>
    </source>
</evidence>
<evidence type="ECO:0000313" key="14">
    <source>
        <dbReference type="EMBL" id="GCD12515.1"/>
    </source>
</evidence>
<evidence type="ECO:0000256" key="9">
    <source>
        <dbReference type="ARBA" id="ARBA00023306"/>
    </source>
</evidence>
<comment type="caution">
    <text evidence="14">The sequence shown here is derived from an EMBL/GenBank/DDBJ whole genome shotgun (WGS) entry which is preliminary data.</text>
</comment>
<feature type="transmembrane region" description="Helical" evidence="11">
    <location>
        <begin position="264"/>
        <end position="291"/>
    </location>
</feature>
<dbReference type="GeneID" id="77243276"/>
<keyword evidence="8 10" id="KW-0472">Membrane</keyword>
<keyword evidence="15" id="KW-1185">Reference proteome</keyword>
<dbReference type="InterPro" id="IPR058204">
    <property type="entry name" value="FtsX_firmicutes-type"/>
</dbReference>
<accession>A0A401USJ0</accession>
<dbReference type="OrthoDB" id="9812531at2"/>
<evidence type="ECO:0000256" key="7">
    <source>
        <dbReference type="ARBA" id="ARBA00022989"/>
    </source>
</evidence>
<comment type="subcellular location">
    <subcellularLocation>
        <location evidence="1">Cell membrane</location>
        <topology evidence="1">Multi-pass membrane protein</topology>
    </subcellularLocation>
</comment>
<keyword evidence="4 10" id="KW-1003">Cell membrane</keyword>
<feature type="domain" description="ABC3 transporter permease C-terminal" evidence="12">
    <location>
        <begin position="176"/>
        <end position="293"/>
    </location>
</feature>
<gene>
    <name evidence="14" type="primary">ftsX</name>
    <name evidence="14" type="ORF">Ctaglu_41380</name>
</gene>
<sequence length="297" mass="32770">MKISTIKYYFVDALKSLKRNRTVSIASVATVAATLFILGVFLLIVFNVNAGVEEIGSKLQVKIFLKDDITIGDKSVIQKALDNVQGVSEIKFEDKGDALEKVKKQFGEDSKSLVQGFDKKNPFPNAYVVSVEKPEIVDNVVKAAEGLKGIDKINDVRELVDKIIKITNTLKVVGLVLFLILISVSLFLIGNTIKLTLYSRKKEIGIMKFVGATDWFIRWPFIIEGMMLGVSGAIISTGILYYAYKVVFLKSSANVLLGISLINPHFILSTILWQFMLGGIVIGAVGSIMSIRKFLIV</sequence>
<dbReference type="Gene3D" id="3.30.70.3040">
    <property type="match status" value="1"/>
</dbReference>
<dbReference type="Proteomes" id="UP000287872">
    <property type="component" value="Unassembled WGS sequence"/>
</dbReference>
<comment type="function">
    <text evidence="10">Part of the ABC transporter FtsEX involved in asymmetric cellular division facilitating the initiation of sporulation.</text>
</comment>
<keyword evidence="5 10" id="KW-0132">Cell division</keyword>
<evidence type="ECO:0000259" key="12">
    <source>
        <dbReference type="Pfam" id="PF02687"/>
    </source>
</evidence>
<feature type="transmembrane region" description="Helical" evidence="11">
    <location>
        <begin position="219"/>
        <end position="244"/>
    </location>
</feature>
<dbReference type="RefSeq" id="WP_125005274.1">
    <property type="nucleotide sequence ID" value="NZ_BHYK01000035.1"/>
</dbReference>
<dbReference type="NCBIfam" id="NF038347">
    <property type="entry name" value="FtsX_Gpos"/>
    <property type="match status" value="1"/>
</dbReference>
<proteinExistence type="inferred from homology"/>
<dbReference type="GO" id="GO:0005886">
    <property type="term" value="C:plasma membrane"/>
    <property type="evidence" value="ECO:0007669"/>
    <property type="project" value="UniProtKB-SubCell"/>
</dbReference>
<evidence type="ECO:0000256" key="11">
    <source>
        <dbReference type="SAM" id="Phobius"/>
    </source>
</evidence>
<dbReference type="Pfam" id="PF02687">
    <property type="entry name" value="FtsX"/>
    <property type="match status" value="1"/>
</dbReference>
<evidence type="ECO:0000256" key="5">
    <source>
        <dbReference type="ARBA" id="ARBA00022618"/>
    </source>
</evidence>
<evidence type="ECO:0000256" key="1">
    <source>
        <dbReference type="ARBA" id="ARBA00004651"/>
    </source>
</evidence>
<dbReference type="InterPro" id="IPR003838">
    <property type="entry name" value="ABC3_permease_C"/>
</dbReference>
<evidence type="ECO:0000256" key="4">
    <source>
        <dbReference type="ARBA" id="ARBA00022475"/>
    </source>
</evidence>
<dbReference type="AlphaFoldDB" id="A0A401USJ0"/>
<dbReference type="PANTHER" id="PTHR47755">
    <property type="entry name" value="CELL DIVISION PROTEIN FTSX"/>
    <property type="match status" value="1"/>
</dbReference>
<feature type="domain" description="FtsX extracellular" evidence="13">
    <location>
        <begin position="59"/>
        <end position="153"/>
    </location>
</feature>
<name>A0A401USJ0_9CLOT</name>
<dbReference type="PANTHER" id="PTHR47755:SF1">
    <property type="entry name" value="CELL DIVISION PROTEIN FTSX"/>
    <property type="match status" value="1"/>
</dbReference>
<evidence type="ECO:0000256" key="3">
    <source>
        <dbReference type="ARBA" id="ARBA00021907"/>
    </source>
</evidence>
<dbReference type="Pfam" id="PF18075">
    <property type="entry name" value="FtsX_ECD"/>
    <property type="match status" value="1"/>
</dbReference>
<evidence type="ECO:0000256" key="8">
    <source>
        <dbReference type="ARBA" id="ARBA00023136"/>
    </source>
</evidence>
<keyword evidence="6 11" id="KW-0812">Transmembrane</keyword>